<dbReference type="PIRSF" id="PIRSF003078">
    <property type="entry name" value="GidB"/>
    <property type="match status" value="1"/>
</dbReference>
<evidence type="ECO:0000256" key="4">
    <source>
        <dbReference type="ARBA" id="ARBA00022679"/>
    </source>
</evidence>
<accession>J4KSJ2</accession>
<evidence type="ECO:0000256" key="1">
    <source>
        <dbReference type="ARBA" id="ARBA00022490"/>
    </source>
</evidence>
<keyword evidence="4 6" id="KW-0808">Transferase</keyword>
<dbReference type="HAMAP" id="MF_00074">
    <property type="entry name" value="16SrRNA_methyltr_G"/>
    <property type="match status" value="1"/>
</dbReference>
<evidence type="ECO:0000256" key="2">
    <source>
        <dbReference type="ARBA" id="ARBA00022552"/>
    </source>
</evidence>
<gene>
    <name evidence="7" type="primary">gidB</name>
    <name evidence="6" type="synonym">rsmG</name>
    <name evidence="7" type="ORF">NT02SARS_1519</name>
</gene>
<dbReference type="PANTHER" id="PTHR31760:SF0">
    <property type="entry name" value="S-ADENOSYL-L-METHIONINE-DEPENDENT METHYLTRANSFERASES SUPERFAMILY PROTEIN"/>
    <property type="match status" value="1"/>
</dbReference>
<reference evidence="7 8" key="1">
    <citation type="journal article" date="2012" name="ISME J.">
        <title>Genomic insights to SAR86, an abundant and uncultivated marine bacterial lineage.</title>
        <authorList>
            <person name="Dupont C.L."/>
            <person name="Rusch D.B."/>
            <person name="Yooseph S."/>
            <person name="Lombardo M.J."/>
            <person name="Richter R.A."/>
            <person name="Valas R."/>
            <person name="Novotny M."/>
            <person name="Yee-Greenbaum J."/>
            <person name="Selengut J.D."/>
            <person name="Haft D.H."/>
            <person name="Halpern A.L."/>
            <person name="Lasken R.S."/>
            <person name="Nealson K."/>
            <person name="Friedman R."/>
            <person name="Venter J.C."/>
        </authorList>
    </citation>
    <scope>NUCLEOTIDE SEQUENCE [LARGE SCALE GENOMIC DNA]</scope>
</reference>
<comment type="catalytic activity">
    <reaction evidence="6">
        <text>guanosine(527) in 16S rRNA + S-adenosyl-L-methionine = N(7)-methylguanosine(527) in 16S rRNA + S-adenosyl-L-homocysteine</text>
        <dbReference type="Rhea" id="RHEA:42732"/>
        <dbReference type="Rhea" id="RHEA-COMP:10209"/>
        <dbReference type="Rhea" id="RHEA-COMP:10210"/>
        <dbReference type="ChEBI" id="CHEBI:57856"/>
        <dbReference type="ChEBI" id="CHEBI:59789"/>
        <dbReference type="ChEBI" id="CHEBI:74269"/>
        <dbReference type="ChEBI" id="CHEBI:74480"/>
        <dbReference type="EC" id="2.1.1.170"/>
    </reaction>
</comment>
<evidence type="ECO:0000313" key="8">
    <source>
        <dbReference type="Proteomes" id="UP000010116"/>
    </source>
</evidence>
<dbReference type="GO" id="GO:0005829">
    <property type="term" value="C:cytosol"/>
    <property type="evidence" value="ECO:0007669"/>
    <property type="project" value="TreeGrafter"/>
</dbReference>
<proteinExistence type="inferred from homology"/>
<dbReference type="InterPro" id="IPR029063">
    <property type="entry name" value="SAM-dependent_MTases_sf"/>
</dbReference>
<evidence type="ECO:0000256" key="5">
    <source>
        <dbReference type="ARBA" id="ARBA00022691"/>
    </source>
</evidence>
<evidence type="ECO:0000313" key="7">
    <source>
        <dbReference type="EMBL" id="EJP72799.1"/>
    </source>
</evidence>
<comment type="subcellular location">
    <subcellularLocation>
        <location evidence="6">Cytoplasm</location>
    </subcellularLocation>
</comment>
<dbReference type="GO" id="GO:0070043">
    <property type="term" value="F:rRNA (guanine-N7-)-methyltransferase activity"/>
    <property type="evidence" value="ECO:0007669"/>
    <property type="project" value="UniProtKB-UniRule"/>
</dbReference>
<keyword evidence="5 6" id="KW-0949">S-adenosyl-L-methionine</keyword>
<dbReference type="NCBIfam" id="TIGR00138">
    <property type="entry name" value="rsmG_gidB"/>
    <property type="match status" value="1"/>
</dbReference>
<dbReference type="InterPro" id="IPR003682">
    <property type="entry name" value="rRNA_ssu_MeTfrase_G"/>
</dbReference>
<dbReference type="SUPFAM" id="SSF53335">
    <property type="entry name" value="S-adenosyl-L-methionine-dependent methyltransferases"/>
    <property type="match status" value="1"/>
</dbReference>
<keyword evidence="1 6" id="KW-0963">Cytoplasm</keyword>
<dbReference type="EMBL" id="JH611186">
    <property type="protein sequence ID" value="EJP72799.1"/>
    <property type="molecule type" value="Genomic_DNA"/>
</dbReference>
<dbReference type="EC" id="2.1.1.170" evidence="6"/>
<feature type="binding site" evidence="6">
    <location>
        <position position="68"/>
    </location>
    <ligand>
        <name>S-adenosyl-L-methionine</name>
        <dbReference type="ChEBI" id="CHEBI:59789"/>
    </ligand>
</feature>
<comment type="function">
    <text evidence="6">Specifically methylates the N7 position of guanine in position 527 of 16S rRNA.</text>
</comment>
<feature type="binding site" evidence="6">
    <location>
        <position position="63"/>
    </location>
    <ligand>
        <name>S-adenosyl-L-methionine</name>
        <dbReference type="ChEBI" id="CHEBI:59789"/>
    </ligand>
</feature>
<dbReference type="Pfam" id="PF02527">
    <property type="entry name" value="GidB"/>
    <property type="match status" value="1"/>
</dbReference>
<dbReference type="HOGENOM" id="CLU_065341_2_1_6"/>
<protein>
    <recommendedName>
        <fullName evidence="6">Ribosomal RNA small subunit methyltransferase G</fullName>
        <ecNumber evidence="6">2.1.1.170</ecNumber>
    </recommendedName>
    <alternativeName>
        <fullName evidence="6">16S rRNA 7-methylguanosine methyltransferase</fullName>
        <shortName evidence="6">16S rRNA m7G methyltransferase</shortName>
    </alternativeName>
</protein>
<comment type="caution">
    <text evidence="6">Lacks conserved residue(s) required for the propagation of feature annotation.</text>
</comment>
<feature type="binding site" evidence="6">
    <location>
        <position position="129"/>
    </location>
    <ligand>
        <name>S-adenosyl-L-methionine</name>
        <dbReference type="ChEBI" id="CHEBI:59789"/>
    </ligand>
</feature>
<evidence type="ECO:0000256" key="6">
    <source>
        <dbReference type="HAMAP-Rule" id="MF_00074"/>
    </source>
</evidence>
<feature type="binding site" evidence="6">
    <location>
        <begin position="86"/>
        <end position="88"/>
    </location>
    <ligand>
        <name>S-adenosyl-L-methionine</name>
        <dbReference type="ChEBI" id="CHEBI:59789"/>
    </ligand>
</feature>
<name>J4KSJ2_9GAMM</name>
<dbReference type="PANTHER" id="PTHR31760">
    <property type="entry name" value="S-ADENOSYL-L-METHIONINE-DEPENDENT METHYLTRANSFERASES SUPERFAMILY PROTEIN"/>
    <property type="match status" value="1"/>
</dbReference>
<keyword evidence="3 6" id="KW-0489">Methyltransferase</keyword>
<dbReference type="AlphaFoldDB" id="J4KSJ2"/>
<dbReference type="Gene3D" id="3.40.50.150">
    <property type="entry name" value="Vaccinia Virus protein VP39"/>
    <property type="match status" value="1"/>
</dbReference>
<dbReference type="Proteomes" id="UP000010116">
    <property type="component" value="Unassembled WGS sequence"/>
</dbReference>
<sequence length="196" mass="22510">MHKDLSEGQKQKINLFIEEALTFNKKHNIFVRKSLDEIIEKDVLDCIPLTKKIDKHSSVLDLGSGGGFPGIIASIIKPEAHIDLLEKSQKKCYFLNKTIDLLSLKNTKVLNTTLKKNNDLKEYSLITARAFSSTQNIIDLTKNNLKKGGSYVLLKGKIEKIEEELAPIDTNKYKYEIIKLVNKKYERHLVEIKRRE</sequence>
<comment type="similarity">
    <text evidence="6">Belongs to the methyltransferase superfamily. RNA methyltransferase RsmG family.</text>
</comment>
<organism evidence="7 8">
    <name type="scientific">SAR86 cluster bacterium SAR86B</name>
    <dbReference type="NCBI Taxonomy" id="1123867"/>
    <lineage>
        <taxon>Bacteria</taxon>
        <taxon>Pseudomonadati</taxon>
        <taxon>Pseudomonadota</taxon>
        <taxon>Gammaproteobacteria</taxon>
        <taxon>SAR86 cluster</taxon>
    </lineage>
</organism>
<keyword evidence="2 6" id="KW-0698">rRNA processing</keyword>
<evidence type="ECO:0000256" key="3">
    <source>
        <dbReference type="ARBA" id="ARBA00022603"/>
    </source>
</evidence>